<accession>A0ACA9ULT0</accession>
<reference evidence="1" key="2">
    <citation type="submission" date="2021-10" db="EMBL/GenBank/DDBJ databases">
        <authorList>
            <person name="Piombo E."/>
        </authorList>
    </citation>
    <scope>NUCLEOTIDE SEQUENCE</scope>
</reference>
<comment type="caution">
    <text evidence="1">The sequence shown here is derived from an EMBL/GenBank/DDBJ whole genome shotgun (WGS) entry which is preliminary data.</text>
</comment>
<organism evidence="1 2">
    <name type="scientific">Clonostachys rosea f. rosea IK726</name>
    <dbReference type="NCBI Taxonomy" id="1349383"/>
    <lineage>
        <taxon>Eukaryota</taxon>
        <taxon>Fungi</taxon>
        <taxon>Dikarya</taxon>
        <taxon>Ascomycota</taxon>
        <taxon>Pezizomycotina</taxon>
        <taxon>Sordariomycetes</taxon>
        <taxon>Hypocreomycetidae</taxon>
        <taxon>Hypocreales</taxon>
        <taxon>Bionectriaceae</taxon>
        <taxon>Clonostachys</taxon>
    </lineage>
</organism>
<dbReference type="EMBL" id="CADEHS020000569">
    <property type="protein sequence ID" value="CAG9954386.1"/>
    <property type="molecule type" value="Genomic_DNA"/>
</dbReference>
<protein>
    <submittedName>
        <fullName evidence="1">Uncharacterized protein</fullName>
    </submittedName>
</protein>
<evidence type="ECO:0000313" key="1">
    <source>
        <dbReference type="EMBL" id="CAG9954386.1"/>
    </source>
</evidence>
<evidence type="ECO:0000313" key="2">
    <source>
        <dbReference type="Proteomes" id="UP000836387"/>
    </source>
</evidence>
<dbReference type="Proteomes" id="UP000836387">
    <property type="component" value="Unassembled WGS sequence"/>
</dbReference>
<sequence>MSEQLAAGHSAPSSSSKYEMQRTVGLMKLLVIIVNGSDPDDMDDATIDFEVEYDPGPKDSEGEPADREPKDRKEVVEWVRHLYLKFGWPGSDWKKEECLRAITYFTSRFPMSRTCKEEADGRIRCLNYD</sequence>
<gene>
    <name evidence="1" type="ORF">CRV2_00016751</name>
</gene>
<reference evidence="1" key="1">
    <citation type="submission" date="2020-04" db="EMBL/GenBank/DDBJ databases">
        <authorList>
            <person name="Broberg M."/>
        </authorList>
    </citation>
    <scope>NUCLEOTIDE SEQUENCE</scope>
</reference>
<keyword evidence="2" id="KW-1185">Reference proteome</keyword>
<name>A0ACA9ULT0_BIOOC</name>
<proteinExistence type="predicted"/>